<evidence type="ECO:0000259" key="2">
    <source>
        <dbReference type="Pfam" id="PF01702"/>
    </source>
</evidence>
<reference evidence="3 4" key="1">
    <citation type="submission" date="2014-04" db="EMBL/GenBank/DDBJ databases">
        <authorList>
            <consortium name="DOE Joint Genome Institute"/>
            <person name="Kuo A."/>
            <person name="Kohler A."/>
            <person name="Costa M.D."/>
            <person name="Nagy L.G."/>
            <person name="Floudas D."/>
            <person name="Copeland A."/>
            <person name="Barry K.W."/>
            <person name="Cichocki N."/>
            <person name="Veneault-Fourrey C."/>
            <person name="LaButti K."/>
            <person name="Lindquist E.A."/>
            <person name="Lipzen A."/>
            <person name="Lundell T."/>
            <person name="Morin E."/>
            <person name="Murat C."/>
            <person name="Sun H."/>
            <person name="Tunlid A."/>
            <person name="Henrissat B."/>
            <person name="Grigoriev I.V."/>
            <person name="Hibbett D.S."/>
            <person name="Martin F."/>
            <person name="Nordberg H.P."/>
            <person name="Cantor M.N."/>
            <person name="Hua S.X."/>
        </authorList>
    </citation>
    <scope>NUCLEOTIDE SEQUENCE [LARGE SCALE GENOMIC DNA]</scope>
    <source>
        <strain evidence="3 4">441</strain>
    </source>
</reference>
<evidence type="ECO:0000313" key="3">
    <source>
        <dbReference type="EMBL" id="KIK21442.1"/>
    </source>
</evidence>
<name>A0A0C9ZG66_9AGAM</name>
<dbReference type="PANTHER" id="PTHR46064">
    <property type="entry name" value="QUEUINE TRNA-RIBOSYLTRANSFERASE ACCESSORY SUBUNIT 2"/>
    <property type="match status" value="1"/>
</dbReference>
<dbReference type="HOGENOM" id="CLU_019834_0_0_1"/>
<dbReference type="STRING" id="765257.A0A0C9ZG66"/>
<dbReference type="InterPro" id="IPR050852">
    <property type="entry name" value="Queuine_tRNA-ribosyltrfase"/>
</dbReference>
<dbReference type="SUPFAM" id="SSF51713">
    <property type="entry name" value="tRNA-guanine transglycosylase"/>
    <property type="match status" value="2"/>
</dbReference>
<feature type="compositionally biased region" description="Polar residues" evidence="1">
    <location>
        <begin position="304"/>
        <end position="315"/>
    </location>
</feature>
<reference evidence="4" key="2">
    <citation type="submission" date="2015-01" db="EMBL/GenBank/DDBJ databases">
        <title>Evolutionary Origins and Diversification of the Mycorrhizal Mutualists.</title>
        <authorList>
            <consortium name="DOE Joint Genome Institute"/>
            <consortium name="Mycorrhizal Genomics Consortium"/>
            <person name="Kohler A."/>
            <person name="Kuo A."/>
            <person name="Nagy L.G."/>
            <person name="Floudas D."/>
            <person name="Copeland A."/>
            <person name="Barry K.W."/>
            <person name="Cichocki N."/>
            <person name="Veneault-Fourrey C."/>
            <person name="LaButti K."/>
            <person name="Lindquist E.A."/>
            <person name="Lipzen A."/>
            <person name="Lundell T."/>
            <person name="Morin E."/>
            <person name="Murat C."/>
            <person name="Riley R."/>
            <person name="Ohm R."/>
            <person name="Sun H."/>
            <person name="Tunlid A."/>
            <person name="Henrissat B."/>
            <person name="Grigoriev I.V."/>
            <person name="Hibbett D.S."/>
            <person name="Martin F."/>
        </authorList>
    </citation>
    <scope>NUCLEOTIDE SEQUENCE [LARGE SCALE GENOMIC DNA]</scope>
    <source>
        <strain evidence="4">441</strain>
    </source>
</reference>
<protein>
    <recommendedName>
        <fullName evidence="2">tRNA-guanine(15) transglycosylase-like domain-containing protein</fullName>
    </recommendedName>
</protein>
<feature type="region of interest" description="Disordered" evidence="1">
    <location>
        <begin position="293"/>
        <end position="315"/>
    </location>
</feature>
<keyword evidence="4" id="KW-1185">Reference proteome</keyword>
<organism evidence="3 4">
    <name type="scientific">Pisolithus microcarpus 441</name>
    <dbReference type="NCBI Taxonomy" id="765257"/>
    <lineage>
        <taxon>Eukaryota</taxon>
        <taxon>Fungi</taxon>
        <taxon>Dikarya</taxon>
        <taxon>Basidiomycota</taxon>
        <taxon>Agaricomycotina</taxon>
        <taxon>Agaricomycetes</taxon>
        <taxon>Agaricomycetidae</taxon>
        <taxon>Boletales</taxon>
        <taxon>Sclerodermatineae</taxon>
        <taxon>Pisolithaceae</taxon>
        <taxon>Pisolithus</taxon>
    </lineage>
</organism>
<dbReference type="InterPro" id="IPR036511">
    <property type="entry name" value="TGT-like_sf"/>
</dbReference>
<gene>
    <name evidence="3" type="ORF">PISMIDRAFT_12347</name>
</gene>
<dbReference type="PANTHER" id="PTHR46064:SF1">
    <property type="entry name" value="QUEUINE TRNA-RIBOSYLTRANSFERASE ACCESSORY SUBUNIT 2"/>
    <property type="match status" value="1"/>
</dbReference>
<dbReference type="Pfam" id="PF01702">
    <property type="entry name" value="TGT"/>
    <property type="match status" value="1"/>
</dbReference>
<dbReference type="GO" id="GO:0006400">
    <property type="term" value="P:tRNA modification"/>
    <property type="evidence" value="ECO:0007669"/>
    <property type="project" value="InterPro"/>
</dbReference>
<dbReference type="Proteomes" id="UP000054018">
    <property type="component" value="Unassembled WGS sequence"/>
</dbReference>
<accession>A0A0C9ZG66</accession>
<evidence type="ECO:0000313" key="4">
    <source>
        <dbReference type="Proteomes" id="UP000054018"/>
    </source>
</evidence>
<feature type="domain" description="tRNA-guanine(15) transglycosylase-like" evidence="2">
    <location>
        <begin position="55"/>
        <end position="259"/>
    </location>
</feature>
<dbReference type="Gene3D" id="3.20.20.105">
    <property type="entry name" value="Queuine tRNA-ribosyltransferase-like"/>
    <property type="match status" value="1"/>
</dbReference>
<proteinExistence type="predicted"/>
<dbReference type="EMBL" id="KN833752">
    <property type="protein sequence ID" value="KIK21442.1"/>
    <property type="molecule type" value="Genomic_DNA"/>
</dbReference>
<dbReference type="AlphaFoldDB" id="A0A0C9ZG66"/>
<dbReference type="OrthoDB" id="27601at2759"/>
<sequence length="616" mass="67762">MGTTLDSGSQPQEDGGARLLTFHLRKSWTRFGPRVGRTTLEALREECTTGISTDETSSVTFDTPNILVGTSRGVVPHLSRDHCNSADAIRWINVPFESFLEQSPPVPTLQKGPDPLHSFLGFDKRKHIVSLCLRDPMDTREMPPNGNTYVSALCMRGVRKITISDWREYVYELKPDVMFALNDTPFTPPPYSQKRVTKSIERSISWLADMLRPLKRSVLPCSPPSTPGRLSQHPLNVFVSMAGGTSIPAREAFAYSLSEEPYGPDLEAVKPIKRLDDGVVGYSFHVATLRGSVPKPLGPRRRNQPNGVFQQESPNMPLQDAGKLLEVPTPENGDVCTSPPLPSSIAESPVSPDIALLLQASLRHLPEEKLRLVTGVRSPLEMLKLIRDVGADIFDADLAIAAANVGVALDFMFPLSPDHGPSEEGKKKDMGHNLYDHVYAHQYGRLSDCLAGAAESQSQFPAPLPICPCIACSPCSPASHILHSRVDVQSHEGETDRNGNVMYGLPRSRGYLHHLLHTHEMSAHAMLVAHNLAVLDRFLSGVRDLLWGGDGNDIGEGEDRVTRFAVEVNRFEGVYDESMEVLCVAKKCWREVDLARGKGRLGREKEKQASIEAGGI</sequence>
<dbReference type="InterPro" id="IPR002616">
    <property type="entry name" value="tRNA_ribo_trans-like"/>
</dbReference>
<evidence type="ECO:0000256" key="1">
    <source>
        <dbReference type="SAM" id="MobiDB-lite"/>
    </source>
</evidence>